<evidence type="ECO:0000313" key="1">
    <source>
        <dbReference type="EMBL" id="OOF50781.1"/>
    </source>
</evidence>
<keyword evidence="2" id="KW-1185">Reference proteome</keyword>
<dbReference type="InterPro" id="IPR025586">
    <property type="entry name" value="PcfJ"/>
</dbReference>
<gene>
    <name evidence="1" type="ORF">BKK52_01130</name>
</gene>
<accession>A0A1V3J6U9</accession>
<dbReference type="EMBL" id="MLHL01000006">
    <property type="protein sequence ID" value="OOF50781.1"/>
    <property type="molecule type" value="Genomic_DNA"/>
</dbReference>
<dbReference type="Proteomes" id="UP000189161">
    <property type="component" value="Unassembled WGS sequence"/>
</dbReference>
<dbReference type="AlphaFoldDB" id="A0A1V3J6U9"/>
<proteinExistence type="predicted"/>
<reference evidence="1 2" key="1">
    <citation type="submission" date="2016-10" db="EMBL/GenBank/DDBJ databases">
        <title>Rodentibacter gen. nov. and new species.</title>
        <authorList>
            <person name="Christensen H."/>
        </authorList>
    </citation>
    <scope>NUCLEOTIDE SEQUENCE [LARGE SCALE GENOMIC DNA]</scope>
    <source>
        <strain evidence="1 2">H1987082031</strain>
    </source>
</reference>
<dbReference type="RefSeq" id="WP_077477574.1">
    <property type="nucleotide sequence ID" value="NZ_MLHL01000006.1"/>
</dbReference>
<organism evidence="1 2">
    <name type="scientific">Rodentibacter trehalosifermentans</name>
    <dbReference type="NCBI Taxonomy" id="1908263"/>
    <lineage>
        <taxon>Bacteria</taxon>
        <taxon>Pseudomonadati</taxon>
        <taxon>Pseudomonadota</taxon>
        <taxon>Gammaproteobacteria</taxon>
        <taxon>Pasteurellales</taxon>
        <taxon>Pasteurellaceae</taxon>
        <taxon>Rodentibacter</taxon>
    </lineage>
</organism>
<sequence length="524" mass="62880">MVVHKMNRLLFGSEELTQYYRTMREKIFEYKLYRAYQLEENSQFISMTFFNFYRYKRNLKTGKISAYYFNLKSNKWYKARLNEAIYHFARFSSLPDLMPLKNHNMLMAMIDMMLPKLQKFVDYDKRYSTYDRLAWRMNRLGTSTVNKALQRLILKYAQLNNQLAGHSKYITKFIWRHFIDKSVFSYLIKIKGFTTYFHFSDYIYIHNHLEKVKRVETEYPNLLPLLKYFPAKHWDDPNLFSFDYWTNECAIRELNRIAKIHLPGMTKKQWRWLKKQSPKFIAQWSGQELSCLVECGIQEKIPVCVKIFVIRLSDSFDTFGAQKIRIIRLFILHMLNVWQEQGFRALQHCLKNVANQVIDMADYWRAIGYRGGIPQSWERIVERSNAWHRQYLLEQQQAQDEEHQAQLALQWESPIMVWEEANVLVTALNNGKALFDEGQIMRHCIFSYAHRCAEGKYLAFSVIERDENQIEIARSTLGIYRDIHHHTWEIEQHRGVCNGYISQKLMKIGKKFCQQLNLLSISNH</sequence>
<evidence type="ECO:0000313" key="2">
    <source>
        <dbReference type="Proteomes" id="UP000189161"/>
    </source>
</evidence>
<comment type="caution">
    <text evidence="1">The sequence shown here is derived from an EMBL/GenBank/DDBJ whole genome shotgun (WGS) entry which is preliminary data.</text>
</comment>
<protein>
    <submittedName>
        <fullName evidence="1">Uncharacterized protein</fullName>
    </submittedName>
</protein>
<name>A0A1V3J6U9_9PAST</name>
<dbReference type="OrthoDB" id="5682419at2"/>
<dbReference type="Pfam" id="PF14284">
    <property type="entry name" value="PcfJ"/>
    <property type="match status" value="1"/>
</dbReference>